<dbReference type="EMBL" id="JABEBT010000001">
    <property type="protein sequence ID" value="KAF7640376.1"/>
    <property type="molecule type" value="Genomic_DNA"/>
</dbReference>
<evidence type="ECO:0000313" key="2">
    <source>
        <dbReference type="EMBL" id="KAF7640376.1"/>
    </source>
</evidence>
<reference evidence="2" key="1">
    <citation type="journal article" date="2020" name="Ecol. Evol.">
        <title>Genome structure and content of the rice root-knot nematode (Meloidogyne graminicola).</title>
        <authorList>
            <person name="Phan N.T."/>
            <person name="Danchin E.G.J."/>
            <person name="Klopp C."/>
            <person name="Perfus-Barbeoch L."/>
            <person name="Kozlowski D.K."/>
            <person name="Koutsovoulos G.D."/>
            <person name="Lopez-Roques C."/>
            <person name="Bouchez O."/>
            <person name="Zahm M."/>
            <person name="Besnard G."/>
            <person name="Bellafiore S."/>
        </authorList>
    </citation>
    <scope>NUCLEOTIDE SEQUENCE</scope>
    <source>
        <strain evidence="2">VN-18</strain>
    </source>
</reference>
<feature type="transmembrane region" description="Helical" evidence="1">
    <location>
        <begin position="884"/>
        <end position="901"/>
    </location>
</feature>
<dbReference type="OrthoDB" id="10056930at2759"/>
<keyword evidence="1" id="KW-0812">Transmembrane</keyword>
<dbReference type="Proteomes" id="UP000605970">
    <property type="component" value="Unassembled WGS sequence"/>
</dbReference>
<dbReference type="Pfam" id="PF25969">
    <property type="entry name" value="NUDT9_N"/>
    <property type="match status" value="1"/>
</dbReference>
<feature type="transmembrane region" description="Helical" evidence="1">
    <location>
        <begin position="1053"/>
        <end position="1076"/>
    </location>
</feature>
<dbReference type="PANTHER" id="PTHR13800:SF41">
    <property type="entry name" value="PROTEIN CED-11"/>
    <property type="match status" value="1"/>
</dbReference>
<evidence type="ECO:0000313" key="3">
    <source>
        <dbReference type="Proteomes" id="UP000605970"/>
    </source>
</evidence>
<accession>A0A8T0A4Z4</accession>
<dbReference type="InterPro" id="IPR050927">
    <property type="entry name" value="TRPM"/>
</dbReference>
<comment type="caution">
    <text evidence="2">The sequence shown here is derived from an EMBL/GenBank/DDBJ whole genome shotgun (WGS) entry which is preliminary data.</text>
</comment>
<feature type="transmembrane region" description="Helical" evidence="1">
    <location>
        <begin position="908"/>
        <end position="927"/>
    </location>
</feature>
<name>A0A8T0A4Z4_9BILA</name>
<proteinExistence type="predicted"/>
<keyword evidence="1" id="KW-1133">Transmembrane helix</keyword>
<feature type="transmembrane region" description="Helical" evidence="1">
    <location>
        <begin position="1150"/>
        <end position="1170"/>
    </location>
</feature>
<feature type="transmembrane region" description="Helical" evidence="1">
    <location>
        <begin position="1019"/>
        <end position="1041"/>
    </location>
</feature>
<gene>
    <name evidence="2" type="ORF">Mgra_00000197</name>
</gene>
<keyword evidence="3" id="KW-1185">Reference proteome</keyword>
<feature type="transmembrane region" description="Helical" evidence="1">
    <location>
        <begin position="971"/>
        <end position="993"/>
    </location>
</feature>
<dbReference type="GO" id="GO:0005886">
    <property type="term" value="C:plasma membrane"/>
    <property type="evidence" value="ECO:0007669"/>
    <property type="project" value="TreeGrafter"/>
</dbReference>
<feature type="transmembrane region" description="Helical" evidence="1">
    <location>
        <begin position="653"/>
        <end position="670"/>
    </location>
</feature>
<organism evidence="2 3">
    <name type="scientific">Meloidogyne graminicola</name>
    <dbReference type="NCBI Taxonomy" id="189291"/>
    <lineage>
        <taxon>Eukaryota</taxon>
        <taxon>Metazoa</taxon>
        <taxon>Ecdysozoa</taxon>
        <taxon>Nematoda</taxon>
        <taxon>Chromadorea</taxon>
        <taxon>Rhabditida</taxon>
        <taxon>Tylenchina</taxon>
        <taxon>Tylenchomorpha</taxon>
        <taxon>Tylenchoidea</taxon>
        <taxon>Meloidogynidae</taxon>
        <taxon>Meloidogyninae</taxon>
        <taxon>Meloidogyne</taxon>
    </lineage>
</organism>
<protein>
    <submittedName>
        <fullName evidence="2">Uncharacterized protein</fullName>
    </submittedName>
</protein>
<dbReference type="GO" id="GO:0005261">
    <property type="term" value="F:monoatomic cation channel activity"/>
    <property type="evidence" value="ECO:0007669"/>
    <property type="project" value="TreeGrafter"/>
</dbReference>
<feature type="transmembrane region" description="Helical" evidence="1">
    <location>
        <begin position="939"/>
        <end position="959"/>
    </location>
</feature>
<dbReference type="PANTHER" id="PTHR13800">
    <property type="entry name" value="TRANSIENT RECEPTOR POTENTIAL CATION CHANNEL, SUBFAMILY M, MEMBER 6"/>
    <property type="match status" value="1"/>
</dbReference>
<sequence>MDEDIYNTIPTSNPVNINDFIHTNIVSICVDSEWGLLNNSTSENIIQNCPAIYINSALQIPQSVKHIYSRLAAFANELDQGFENIERLEKGFNQLFGRCGLWIITNGEHNDPLAYIASKALRSALLQHESPEETLLIGINSINIHNISTKEFSLKREPSVHMVDSRFNTLYLIWNKNKPNERSLMLFRACTAIKLSMPPPALLIGVPEEKTSISGSLSHSQTPTICATSQQPTTILLSSSLSNERKPLPLLIFCGITLSSLLELVIYLQCGVPSLVVQDISELCVVLKSAFSLFQSCVFEHNSFEFWLEKELKMVALATTGRYIESEIKEAKNYLIQILLTVSTSEHSLLAFLPANNLDKIGEEILDLLIRSAPDVNEWAKPLELACKLGNSSPLNFICLEGQFTEKQYFEFLLISLTLPEKEHQNIPLPLNSEFLIKWANKSEETYFFNFIILEQLIGLKHLDYIDENIASKFNKFVTELSDGLCNNFFLPELFSKNQQQKKQFKDSEISFRIFSFWSLFLLQPETVLLFCAYSNEPIALSIILAKCSKKLSIKCNKWILYKNTLEKLENQLINFSLKIINSGQIENKLKTFNSLCRPLSSSYRKLNLIQLAFEANINSFILHEFYQHWIQCFLYGQINVKTITNFYLIPDWIKILLSSLFVFPIIFWIRPSNQEYLSKKSSSKLHLSPTVALLQDGHFPRNVRSSSANSIHSIRSTQFGCPLGGRGEIIEDRRSNSGILMPVDTVNIGNEGIDETDPVNQMTINDNSTVTDSFLPSASQLCSIEDNRTVMLDIDRKTTNQSRKLLFSTGQRPKHTDILVSRRPSPDRRSLMFCDGGGSGSISERSRRQSRSSRFLLGSNSACITGIDIGTSNNFTKLISPRISLLLSIISTSKILTLFYGTPIAKYWLSLTFKIIYLIFLCWSIAQPGCFISGWIEQFIWLWALCWLIESIWIFICWGQLSNFYGKRLFLLFDIILNGIFLFLLLIIRLIITTSSSNGRRNNNSFLISSSLTYELRIFWSFYLLYELIKTLFIYIPLSSKIGPLFVKIKILIFKILLPFLLFYFLLIIISTIILKSTLFPDLSTQPIILSETFIWTFKQFFTSDLNVLHQSNECQRQLLPENRPYCQSLGGYANPRCPSQHWIAKLSLIEFLVFIHLFCWPIFLTILISKALKLEKEKIKEIWISQRYALAINFSLRPCLPPPLTPIFLIILACCRFNSSSNFSCYSQNNTCNDYINLNDPFNKKKYCTVYKNPSVQNFRYQRSFWNNLAINLWNKIYKKSVEIKQNQKTEHDKISLLIDFNSFTQKLLNEKKPKWEYIEGTTRRLKIDPKLCDWFILLPNYRPNNYSLPIDQFPIDIQKHAQDASIQNILEIGCQWRQKRLSHFLSLIDKGINENIFNDNGIMLNGNGLPLNPKGRCGIAGRGNFPRFGPNILLQYALFQRCNNFDSSSNSSEENGDSDKYNFNVLVQLPSGRLPSRWSLSPSPQMVDEFLAQLLLQLGLPDPDIHTLSCKTSLLPGQKDGNICVRILEDKWPEWPQDTDNAWIESHLWVIDLANFSNLHQLAKDGEFAWKSNNELSPELKKLLVNALDLFEENS</sequence>
<keyword evidence="1" id="KW-0472">Membrane</keyword>
<dbReference type="GO" id="GO:0030001">
    <property type="term" value="P:metal ion transport"/>
    <property type="evidence" value="ECO:0007669"/>
    <property type="project" value="TreeGrafter"/>
</dbReference>
<evidence type="ECO:0000256" key="1">
    <source>
        <dbReference type="SAM" id="Phobius"/>
    </source>
</evidence>